<feature type="domain" description="DDE-1" evidence="2">
    <location>
        <begin position="8"/>
        <end position="69"/>
    </location>
</feature>
<evidence type="ECO:0000313" key="3">
    <source>
        <dbReference type="EMBL" id="KAK1339840.1"/>
    </source>
</evidence>
<keyword evidence="4" id="KW-1185">Reference proteome</keyword>
<evidence type="ECO:0000259" key="2">
    <source>
        <dbReference type="Pfam" id="PF03184"/>
    </source>
</evidence>
<dbReference type="GO" id="GO:0003676">
    <property type="term" value="F:nucleic acid binding"/>
    <property type="evidence" value="ECO:0007669"/>
    <property type="project" value="InterPro"/>
</dbReference>
<name>A0AA40LNT3_CNENI</name>
<protein>
    <recommendedName>
        <fullName evidence="2">DDE-1 domain-containing protein</fullName>
    </recommendedName>
</protein>
<feature type="region of interest" description="Disordered" evidence="1">
    <location>
        <begin position="223"/>
        <end position="249"/>
    </location>
</feature>
<dbReference type="Proteomes" id="UP001177744">
    <property type="component" value="Unassembled WGS sequence"/>
</dbReference>
<organism evidence="3 4">
    <name type="scientific">Cnephaeus nilssonii</name>
    <name type="common">Northern bat</name>
    <name type="synonym">Eptesicus nilssonii</name>
    <dbReference type="NCBI Taxonomy" id="3371016"/>
    <lineage>
        <taxon>Eukaryota</taxon>
        <taxon>Metazoa</taxon>
        <taxon>Chordata</taxon>
        <taxon>Craniata</taxon>
        <taxon>Vertebrata</taxon>
        <taxon>Euteleostomi</taxon>
        <taxon>Mammalia</taxon>
        <taxon>Eutheria</taxon>
        <taxon>Laurasiatheria</taxon>
        <taxon>Chiroptera</taxon>
        <taxon>Yangochiroptera</taxon>
        <taxon>Vespertilionidae</taxon>
        <taxon>Cnephaeus</taxon>
    </lineage>
</organism>
<comment type="caution">
    <text evidence="3">The sequence shown here is derived from an EMBL/GenBank/DDBJ whole genome shotgun (WGS) entry which is preliminary data.</text>
</comment>
<dbReference type="EMBL" id="JAULJE010000008">
    <property type="protein sequence ID" value="KAK1339840.1"/>
    <property type="molecule type" value="Genomic_DNA"/>
</dbReference>
<gene>
    <name evidence="3" type="ORF">QTO34_018397</name>
</gene>
<accession>A0AA40LNT3</accession>
<dbReference type="Pfam" id="PF03184">
    <property type="entry name" value="DDE_1"/>
    <property type="match status" value="1"/>
</dbReference>
<proteinExistence type="predicted"/>
<dbReference type="InterPro" id="IPR004875">
    <property type="entry name" value="DDE_SF_endonuclease_dom"/>
</dbReference>
<sequence length="249" mass="27646">MKMYEMNVFIPANTTSIPQLIDQAVISTFKSYYLRNTVLKATVAIAKLTPTLINDIAWFKTSVEEEITTDVVKYIPGEISVEIVKTTTKDEEYYINFVDQAVTGFEKIDSNFERGSIEEPSWKDLRSLGVGEVRRQRLRLAAATETQEAACPMIPGCSQPQKPQVRLPNVLGRRRNWAPAPEAGCSHGDQEAACHMIPGLSQPQKPQVRLPNVLGRRRNWAPAPEAGCSHGDQEAACPMIPGLSQPQKP</sequence>
<evidence type="ECO:0000256" key="1">
    <source>
        <dbReference type="SAM" id="MobiDB-lite"/>
    </source>
</evidence>
<dbReference type="AlphaFoldDB" id="A0AA40LNT3"/>
<evidence type="ECO:0000313" key="4">
    <source>
        <dbReference type="Proteomes" id="UP001177744"/>
    </source>
</evidence>
<reference evidence="3" key="1">
    <citation type="submission" date="2023-06" db="EMBL/GenBank/DDBJ databases">
        <title>Reference genome for the Northern bat (Eptesicus nilssonii), a most northern bat species.</title>
        <authorList>
            <person name="Laine V.N."/>
            <person name="Pulliainen A.T."/>
            <person name="Lilley T.M."/>
        </authorList>
    </citation>
    <scope>NUCLEOTIDE SEQUENCE</scope>
    <source>
        <strain evidence="3">BLF_Eptnil</strain>
        <tissue evidence="3">Kidney</tissue>
    </source>
</reference>